<dbReference type="EMBL" id="JROU02000284">
    <property type="protein sequence ID" value="OEH79773.1"/>
    <property type="molecule type" value="Genomic_DNA"/>
</dbReference>
<dbReference type="InParanoid" id="A0A1D3D8P7"/>
<keyword evidence="2" id="KW-1185">Reference proteome</keyword>
<proteinExistence type="predicted"/>
<dbReference type="AlphaFoldDB" id="A0A1D3D8P7"/>
<dbReference type="Proteomes" id="UP000095192">
    <property type="component" value="Unassembled WGS sequence"/>
</dbReference>
<gene>
    <name evidence="1" type="ORF">cyc_00514</name>
</gene>
<dbReference type="VEuPathDB" id="ToxoDB:cyc_00514"/>
<sequence>MPAASRLLSILRGDGAFVAADGVAMLRQAGAECNSTRHCAESAAGAVAGKACVNWGARVSVCSLVSLLEDLLPVQQRRLQLRMTGHGLEIPHPEALRQAWPEAGGIRQGLSVFAEGKADAKEYPNKKQKRPCAKHYRILVLAEHQAGEKLSRRLRAKGAADTFAVSGDTASGSTTDP</sequence>
<evidence type="ECO:0000313" key="1">
    <source>
        <dbReference type="EMBL" id="OEH79773.1"/>
    </source>
</evidence>
<comment type="caution">
    <text evidence="1">The sequence shown here is derived from an EMBL/GenBank/DDBJ whole genome shotgun (WGS) entry which is preliminary data.</text>
</comment>
<accession>A0A1D3D8P7</accession>
<name>A0A1D3D8P7_9EIME</name>
<protein>
    <submittedName>
        <fullName evidence="1">Uncharacterized protein</fullName>
    </submittedName>
</protein>
<organism evidence="1 2">
    <name type="scientific">Cyclospora cayetanensis</name>
    <dbReference type="NCBI Taxonomy" id="88456"/>
    <lineage>
        <taxon>Eukaryota</taxon>
        <taxon>Sar</taxon>
        <taxon>Alveolata</taxon>
        <taxon>Apicomplexa</taxon>
        <taxon>Conoidasida</taxon>
        <taxon>Coccidia</taxon>
        <taxon>Eucoccidiorida</taxon>
        <taxon>Eimeriorina</taxon>
        <taxon>Eimeriidae</taxon>
        <taxon>Cyclospora</taxon>
    </lineage>
</organism>
<evidence type="ECO:0000313" key="2">
    <source>
        <dbReference type="Proteomes" id="UP000095192"/>
    </source>
</evidence>
<reference evidence="1 2" key="1">
    <citation type="journal article" date="2016" name="BMC Genomics">
        <title>Comparative genomics reveals Cyclospora cayetanensis possesses coccidia-like metabolism and invasion components but unique surface antigens.</title>
        <authorList>
            <person name="Liu S."/>
            <person name="Wang L."/>
            <person name="Zheng H."/>
            <person name="Xu Z."/>
            <person name="Roellig D.M."/>
            <person name="Li N."/>
            <person name="Frace M.A."/>
            <person name="Tang K."/>
            <person name="Arrowood M.J."/>
            <person name="Moss D.M."/>
            <person name="Zhang L."/>
            <person name="Feng Y."/>
            <person name="Xiao L."/>
        </authorList>
    </citation>
    <scope>NUCLEOTIDE SEQUENCE [LARGE SCALE GENOMIC DNA]</scope>
    <source>
        <strain evidence="1 2">CHN_HEN01</strain>
    </source>
</reference>